<dbReference type="AlphaFoldDB" id="A0A0F9R772"/>
<proteinExistence type="predicted"/>
<sequence length="100" mass="12077">MYYEDFLFDIKRGGKVGWCRTVKVNWIRRLRAYGIGSLVLAWLEPNCEFVWTLCLLYYKVKAPQCLASQVWKLKRLFYTVGMMSRERGLHWHLQTKLERN</sequence>
<reference evidence="1" key="1">
    <citation type="journal article" date="2015" name="Nature">
        <title>Complex archaea that bridge the gap between prokaryotes and eukaryotes.</title>
        <authorList>
            <person name="Spang A."/>
            <person name="Saw J.H."/>
            <person name="Jorgensen S.L."/>
            <person name="Zaremba-Niedzwiedzka K."/>
            <person name="Martijn J."/>
            <person name="Lind A.E."/>
            <person name="van Eijk R."/>
            <person name="Schleper C."/>
            <person name="Guy L."/>
            <person name="Ettema T.J."/>
        </authorList>
    </citation>
    <scope>NUCLEOTIDE SEQUENCE</scope>
</reference>
<gene>
    <name evidence="1" type="ORF">LCGC14_0612970</name>
</gene>
<comment type="caution">
    <text evidence="1">The sequence shown here is derived from an EMBL/GenBank/DDBJ whole genome shotgun (WGS) entry which is preliminary data.</text>
</comment>
<evidence type="ECO:0000313" key="1">
    <source>
        <dbReference type="EMBL" id="KKN52380.1"/>
    </source>
</evidence>
<name>A0A0F9R772_9ZZZZ</name>
<accession>A0A0F9R772</accession>
<dbReference type="EMBL" id="LAZR01001021">
    <property type="protein sequence ID" value="KKN52380.1"/>
    <property type="molecule type" value="Genomic_DNA"/>
</dbReference>
<organism evidence="1">
    <name type="scientific">marine sediment metagenome</name>
    <dbReference type="NCBI Taxonomy" id="412755"/>
    <lineage>
        <taxon>unclassified sequences</taxon>
        <taxon>metagenomes</taxon>
        <taxon>ecological metagenomes</taxon>
    </lineage>
</organism>
<protein>
    <submittedName>
        <fullName evidence="1">Uncharacterized protein</fullName>
    </submittedName>
</protein>